<dbReference type="SUPFAM" id="SSF56601">
    <property type="entry name" value="beta-lactamase/transpeptidase-like"/>
    <property type="match status" value="1"/>
</dbReference>
<evidence type="ECO:0000256" key="24">
    <source>
        <dbReference type="SAM" id="MobiDB-lite"/>
    </source>
</evidence>
<feature type="region of interest" description="Disordered" evidence="24">
    <location>
        <begin position="721"/>
        <end position="758"/>
    </location>
</feature>
<dbReference type="Pfam" id="PF14814">
    <property type="entry name" value="UB2H"/>
    <property type="match status" value="1"/>
</dbReference>
<organism evidence="28 29">
    <name type="scientific">Salinisphaera dokdonensis CL-ES53</name>
    <dbReference type="NCBI Taxonomy" id="1304272"/>
    <lineage>
        <taxon>Bacteria</taxon>
        <taxon>Pseudomonadati</taxon>
        <taxon>Pseudomonadota</taxon>
        <taxon>Gammaproteobacteria</taxon>
        <taxon>Salinisphaerales</taxon>
        <taxon>Salinisphaeraceae</taxon>
        <taxon>Salinisphaera</taxon>
    </lineage>
</organism>
<evidence type="ECO:0000256" key="22">
    <source>
        <dbReference type="NCBIfam" id="TIGR02071"/>
    </source>
</evidence>
<accession>A0ABV2AWM1</accession>
<evidence type="ECO:0000256" key="15">
    <source>
        <dbReference type="ARBA" id="ARBA00023136"/>
    </source>
</evidence>
<keyword evidence="8" id="KW-0121">Carboxypeptidase</keyword>
<dbReference type="Pfam" id="PF00912">
    <property type="entry name" value="Transgly"/>
    <property type="match status" value="1"/>
</dbReference>
<keyword evidence="12" id="KW-0378">Hydrolase</keyword>
<evidence type="ECO:0000256" key="10">
    <source>
        <dbReference type="ARBA" id="ARBA00022676"/>
    </source>
</evidence>
<sequence>MVYLDGAVRAQFEGTRWTLPAKVYASPLEIYTGLDLSRSEITSRLDRQGYRSSSSLSRAGTYRSSGGRLDIHTRPFSFWDGDQAARQIRLGFDNTGVSSLGAIDDKGDIALIRLDPLMIGSIYPKQGEDRILVKLGDVPPMLPAGLITVEDRDFMNHWGVSPKSIMRAAWANMRAGGVVQGGSTITQQLVKNFYLNNQQTLVRKAKEALMAILLDAHYSKPEILEAYLNEVYLGQDGGRAIHGFGLASYFYFQKPLEELQPQEIALLVAMVKGPSYYSPRRHPERAKRRRDLVLDMFHSAGFLEEESWREAKKAGLGVTTRSVRSTSQYPAFIDLVRRQLLGQYKDADLTEEGLRVFTTLDPTVQAATEARVSKGLDQVEAARGIERDSLQASAVVTSVEGGRILALVGGRDAGFAGFNRALDARRPIGSLMKPVVYLTALADPSKYNVITPLDDSALSVKLANGDTWRPQNYSKRTHGNAVPLHYALTHSYNLATSRLALDVGIPNVIETLKSLGYNGDPLSVPSLALGAVDMAPLQVAQVYNTLAAGGYYTPLLAIRDVTTRDGEPLSRYPLKIKRAVDEAPVYLTNWVMQRVARFGTGASMYNTLPDSLNVAGKTGTTDDLRDSWFAGFSANRLAVVWVGRDDNKPAQLTGATGALQVWSRIMADLEPRGIMNVPPEGVVEIPLRMRFDPERGGDSYNSSRDCSRTAQVPFVRGEVPDGLSSCDSDIMQENRYRRRQPPEQREEDDGNWLQKLFG</sequence>
<gene>
    <name evidence="28" type="ORF">SADO_00260</name>
</gene>
<comment type="similarity">
    <text evidence="5 23">In the N-terminal section; belongs to the glycosyltransferase 51 family.</text>
</comment>
<comment type="similarity">
    <text evidence="4 23">In the C-terminal section; belongs to the transpeptidase family.</text>
</comment>
<comment type="subcellular location">
    <subcellularLocation>
        <location evidence="2">Cell membrane</location>
    </subcellularLocation>
</comment>
<keyword evidence="29" id="KW-1185">Reference proteome</keyword>
<dbReference type="InterPro" id="IPR011813">
    <property type="entry name" value="PBP_1b"/>
</dbReference>
<keyword evidence="17" id="KW-0511">Multifunctional enzyme</keyword>
<dbReference type="PANTHER" id="PTHR32282">
    <property type="entry name" value="BINDING PROTEIN TRANSPEPTIDASE, PUTATIVE-RELATED"/>
    <property type="match status" value="1"/>
</dbReference>
<evidence type="ECO:0000256" key="16">
    <source>
        <dbReference type="ARBA" id="ARBA00023251"/>
    </source>
</evidence>
<dbReference type="InterPro" id="IPR023346">
    <property type="entry name" value="Lysozyme-like_dom_sf"/>
</dbReference>
<dbReference type="EMBL" id="APND01000001">
    <property type="protein sequence ID" value="MES1927642.1"/>
    <property type="molecule type" value="Genomic_DNA"/>
</dbReference>
<dbReference type="InterPro" id="IPR001460">
    <property type="entry name" value="PCN-bd_Tpept"/>
</dbReference>
<dbReference type="Gene3D" id="3.40.710.10">
    <property type="entry name" value="DD-peptidase/beta-lactamase superfamily"/>
    <property type="match status" value="1"/>
</dbReference>
<evidence type="ECO:0000256" key="23">
    <source>
        <dbReference type="PIRNR" id="PIRNR002799"/>
    </source>
</evidence>
<dbReference type="InterPro" id="IPR012338">
    <property type="entry name" value="Beta-lactam/transpept-like"/>
</dbReference>
<keyword evidence="13 23" id="KW-0133">Cell shape</keyword>
<dbReference type="NCBIfam" id="TIGR02071">
    <property type="entry name" value="PBP_1b"/>
    <property type="match status" value="1"/>
</dbReference>
<evidence type="ECO:0000256" key="6">
    <source>
        <dbReference type="ARBA" id="ARBA00018637"/>
    </source>
</evidence>
<dbReference type="SUPFAM" id="SSF53955">
    <property type="entry name" value="Lysozyme-like"/>
    <property type="match status" value="1"/>
</dbReference>
<evidence type="ECO:0000256" key="12">
    <source>
        <dbReference type="ARBA" id="ARBA00022801"/>
    </source>
</evidence>
<feature type="compositionally biased region" description="Basic and acidic residues" evidence="24">
    <location>
        <begin position="732"/>
        <end position="744"/>
    </location>
</feature>
<evidence type="ECO:0000256" key="3">
    <source>
        <dbReference type="ARBA" id="ARBA00004752"/>
    </source>
</evidence>
<keyword evidence="7" id="KW-1003">Cell membrane</keyword>
<comment type="catalytic activity">
    <reaction evidence="21">
        <text>[GlcNAc-(1-&gt;4)-Mur2Ac(oyl-L-Ala-gamma-D-Glu-L-Lys-D-Ala-D-Ala)](n)-di-trans,octa-cis-undecaprenyl diphosphate + beta-D-GlcNAc-(1-&gt;4)-Mur2Ac(oyl-L-Ala-gamma-D-Glu-L-Lys-D-Ala-D-Ala)-di-trans,octa-cis-undecaprenyl diphosphate = [GlcNAc-(1-&gt;4)-Mur2Ac(oyl-L-Ala-gamma-D-Glu-L-Lys-D-Ala-D-Ala)](n+1)-di-trans,octa-cis-undecaprenyl diphosphate + di-trans,octa-cis-undecaprenyl diphosphate + H(+)</text>
        <dbReference type="Rhea" id="RHEA:23708"/>
        <dbReference type="Rhea" id="RHEA-COMP:9602"/>
        <dbReference type="Rhea" id="RHEA-COMP:9603"/>
        <dbReference type="ChEBI" id="CHEBI:15378"/>
        <dbReference type="ChEBI" id="CHEBI:58405"/>
        <dbReference type="ChEBI" id="CHEBI:60033"/>
        <dbReference type="ChEBI" id="CHEBI:78435"/>
        <dbReference type="EC" id="2.4.99.28"/>
    </reaction>
</comment>
<dbReference type="PIRSF" id="PIRSF002799">
    <property type="entry name" value="PBP_1b"/>
    <property type="match status" value="1"/>
</dbReference>
<keyword evidence="9" id="KW-0645">Protease</keyword>
<evidence type="ECO:0000256" key="5">
    <source>
        <dbReference type="ARBA" id="ARBA00007739"/>
    </source>
</evidence>
<reference evidence="28 29" key="1">
    <citation type="submission" date="2013-03" db="EMBL/GenBank/DDBJ databases">
        <title>Salinisphaera dokdonensis CL-ES53 Genome Sequencing.</title>
        <authorList>
            <person name="Li C."/>
            <person name="Lai Q."/>
            <person name="Shao Z."/>
        </authorList>
    </citation>
    <scope>NUCLEOTIDE SEQUENCE [LARGE SCALE GENOMIC DNA]</scope>
    <source>
        <strain evidence="28 29">CL-ES53</strain>
    </source>
</reference>
<evidence type="ECO:0000256" key="7">
    <source>
        <dbReference type="ARBA" id="ARBA00022475"/>
    </source>
</evidence>
<evidence type="ECO:0000256" key="2">
    <source>
        <dbReference type="ARBA" id="ARBA00004236"/>
    </source>
</evidence>
<evidence type="ECO:0000256" key="14">
    <source>
        <dbReference type="ARBA" id="ARBA00022984"/>
    </source>
</evidence>
<comment type="caution">
    <text evidence="28">The sequence shown here is derived from an EMBL/GenBank/DDBJ whole genome shotgun (WGS) entry which is preliminary data.</text>
</comment>
<dbReference type="Gene3D" id="3.30.2060.10">
    <property type="entry name" value="Penicillin-binding protein 1b domain"/>
    <property type="match status" value="1"/>
</dbReference>
<keyword evidence="15" id="KW-0472">Membrane</keyword>
<evidence type="ECO:0000256" key="20">
    <source>
        <dbReference type="ARBA" id="ARBA00034000"/>
    </source>
</evidence>
<keyword evidence="14 23" id="KW-0573">Peptidoglycan synthesis</keyword>
<evidence type="ECO:0000256" key="4">
    <source>
        <dbReference type="ARBA" id="ARBA00007090"/>
    </source>
</evidence>
<proteinExistence type="inferred from homology"/>
<evidence type="ECO:0000256" key="18">
    <source>
        <dbReference type="ARBA" id="ARBA00023316"/>
    </source>
</evidence>
<keyword evidence="16" id="KW-0046">Antibiotic resistance</keyword>
<evidence type="ECO:0000313" key="29">
    <source>
        <dbReference type="Proteomes" id="UP001460888"/>
    </source>
</evidence>
<dbReference type="InterPro" id="IPR028166">
    <property type="entry name" value="UB2H"/>
</dbReference>
<evidence type="ECO:0000256" key="21">
    <source>
        <dbReference type="ARBA" id="ARBA00049902"/>
    </source>
</evidence>
<evidence type="ECO:0000313" key="28">
    <source>
        <dbReference type="EMBL" id="MES1927642.1"/>
    </source>
</evidence>
<keyword evidence="10 23" id="KW-0328">Glycosyltransferase</keyword>
<dbReference type="InterPro" id="IPR050396">
    <property type="entry name" value="Glycosyltr_51/Transpeptidase"/>
</dbReference>
<protein>
    <recommendedName>
        <fullName evidence="6 22">Penicillin-binding protein 1B</fullName>
        <shortName evidence="23">PBP-1b</shortName>
        <shortName evidence="23">PBP1b</shortName>
    </recommendedName>
    <alternativeName>
        <fullName evidence="19 23">Murein polymerase</fullName>
    </alternativeName>
</protein>
<evidence type="ECO:0000256" key="9">
    <source>
        <dbReference type="ARBA" id="ARBA00022670"/>
    </source>
</evidence>
<feature type="domain" description="Glycosyl transferase family 51" evidence="26">
    <location>
        <begin position="125"/>
        <end position="296"/>
    </location>
</feature>
<dbReference type="InterPro" id="IPR036950">
    <property type="entry name" value="PBP_transglycosylase"/>
</dbReference>
<evidence type="ECO:0000259" key="26">
    <source>
        <dbReference type="Pfam" id="PF00912"/>
    </source>
</evidence>
<name>A0ABV2AWM1_9GAMM</name>
<comment type="pathway">
    <text evidence="3 23">Cell wall biogenesis; peptidoglycan biosynthesis.</text>
</comment>
<evidence type="ECO:0000256" key="19">
    <source>
        <dbReference type="ARBA" id="ARBA00032454"/>
    </source>
</evidence>
<evidence type="ECO:0000256" key="13">
    <source>
        <dbReference type="ARBA" id="ARBA00022960"/>
    </source>
</evidence>
<evidence type="ECO:0000256" key="11">
    <source>
        <dbReference type="ARBA" id="ARBA00022679"/>
    </source>
</evidence>
<dbReference type="Pfam" id="PF00905">
    <property type="entry name" value="Transpeptidase"/>
    <property type="match status" value="1"/>
</dbReference>
<comment type="function">
    <text evidence="1 23">Cell wall formation. Synthesis of cross-linked peptidoglycan from the lipid intermediates. The enzyme has a penicillin-insensitive transglycosylase N-terminal domain (formation of linear glycan strands) and a penicillin-sensitive transpeptidase C-terminal domain (cross-linking of the peptide subunits).</text>
</comment>
<keyword evidence="18 23" id="KW-0961">Cell wall biogenesis/degradation</keyword>
<dbReference type="Proteomes" id="UP001460888">
    <property type="component" value="Unassembled WGS sequence"/>
</dbReference>
<dbReference type="Gene3D" id="1.10.3810.10">
    <property type="entry name" value="Biosynthetic peptidoglycan transglycosylase-like"/>
    <property type="match status" value="1"/>
</dbReference>
<dbReference type="InterPro" id="IPR001264">
    <property type="entry name" value="Glyco_trans_51"/>
</dbReference>
<evidence type="ECO:0000259" key="27">
    <source>
        <dbReference type="Pfam" id="PF14814"/>
    </source>
</evidence>
<evidence type="ECO:0000259" key="25">
    <source>
        <dbReference type="Pfam" id="PF00905"/>
    </source>
</evidence>
<evidence type="ECO:0000256" key="17">
    <source>
        <dbReference type="ARBA" id="ARBA00023268"/>
    </source>
</evidence>
<evidence type="ECO:0000256" key="8">
    <source>
        <dbReference type="ARBA" id="ARBA00022645"/>
    </source>
</evidence>
<feature type="domain" description="Penicillin-binding protein transpeptidase" evidence="25">
    <location>
        <begin position="393"/>
        <end position="636"/>
    </location>
</feature>
<dbReference type="PANTHER" id="PTHR32282:SF11">
    <property type="entry name" value="PENICILLIN-BINDING PROTEIN 1B"/>
    <property type="match status" value="1"/>
</dbReference>
<feature type="domain" description="Bifunctional transglycosylase second" evidence="27">
    <location>
        <begin position="30"/>
        <end position="114"/>
    </location>
</feature>
<evidence type="ECO:0000256" key="1">
    <source>
        <dbReference type="ARBA" id="ARBA00002624"/>
    </source>
</evidence>
<comment type="catalytic activity">
    <reaction evidence="20">
        <text>Preferential cleavage: (Ac)2-L-Lys-D-Ala-|-D-Ala. Also transpeptidation of peptidyl-alanyl moieties that are N-acyl substituents of D-alanine.</text>
        <dbReference type="EC" id="3.4.16.4"/>
    </reaction>
</comment>
<keyword evidence="11 23" id="KW-0808">Transferase</keyword>